<keyword evidence="2" id="KW-1185">Reference proteome</keyword>
<dbReference type="InterPro" id="IPR019734">
    <property type="entry name" value="TPR_rpt"/>
</dbReference>
<dbReference type="PRINTS" id="PR00364">
    <property type="entry name" value="DISEASERSIST"/>
</dbReference>
<gene>
    <name evidence="1" type="ORF">AQI88_01725</name>
</gene>
<name>A0A101NSY8_9ACTN</name>
<dbReference type="RefSeq" id="WP_079057343.1">
    <property type="nucleotide sequence ID" value="NZ_BNDU01000004.1"/>
</dbReference>
<dbReference type="InterPro" id="IPR027417">
    <property type="entry name" value="P-loop_NTPase"/>
</dbReference>
<accession>A0A101NSY8</accession>
<reference evidence="1 2" key="1">
    <citation type="submission" date="2015-10" db="EMBL/GenBank/DDBJ databases">
        <title>Draft genome sequence of Streptomyces cellostaticus DSM 40189, type strain for the species Streptomyces cellostaticus.</title>
        <authorList>
            <person name="Ruckert C."/>
            <person name="Winkler A."/>
            <person name="Kalinowski J."/>
            <person name="Kampfer P."/>
            <person name="Glaeser S."/>
        </authorList>
    </citation>
    <scope>NUCLEOTIDE SEQUENCE [LARGE SCALE GENOMIC DNA]</scope>
    <source>
        <strain evidence="1 2">DSM 40189</strain>
    </source>
</reference>
<dbReference type="STRING" id="67285.AQI88_01725"/>
<sequence>MHTTAGGPTDSPQYGDHVDLRDGRFYGPVSLGPACAHPASGPDVLSALPVAPVGFTGRERELESLLRGLRPPDDTGATGSTLLWAVTGLGGIGKTALALRAAHAARHEGWFTGGILFLDLAGYDDTPVSPARAVASLLYALGVGGAHLPSEEVDQHALYLSRLATLADEGKRVLLLFDNVCETGQLPPLLPGSDAHRVVFTSRESHPSLPARELSLGPLCPSDSTALIAEALRLREEGDERLEREAESLRELTGLCGHMPLALQIAAALLRHHRSRGRVASLVTELRSGTHLTDTLHSRGVDQYGRPLALAPVFEASVRRLPAGRSRALCLMAQVPCADYDTDTAAVITGLPGRQALDVLDDLACAHLVTRDLPGDDVRERWHIHDLVRSYACALAAADPQLGAAARTARARVRRHYHRQAADRDRHLPAPVHDPSPAAVRRRDAALAWFDGEHANLVAAVLWPDDDDPEVRVSLALHLAGYLRWRRFFEDWIAVGRTARPLAHRMGDERAEAAVCNHLGSALSRGGPADEAIEPLTHAAHLYHRTGDPRGEGMAWNNLGLAQRRSGEVGLALTTHVRARHRFRDLGDRWNEGRAQHNIGLALDAGGRHAEAATAFGRACELHRGHDRIYHGDSLNSLGWALYTAGRTQEAIAALQESLRIRQEYDNWYATGLTGSNLARTLEAAGRSREAAEARALADEACARAGTRAVVYGHHH</sequence>
<dbReference type="Gene3D" id="3.40.50.300">
    <property type="entry name" value="P-loop containing nucleotide triphosphate hydrolases"/>
    <property type="match status" value="1"/>
</dbReference>
<dbReference type="InterPro" id="IPR011990">
    <property type="entry name" value="TPR-like_helical_dom_sf"/>
</dbReference>
<dbReference type="SMART" id="SM00028">
    <property type="entry name" value="TPR"/>
    <property type="match status" value="3"/>
</dbReference>
<dbReference type="EMBL" id="LMWL01000003">
    <property type="protein sequence ID" value="KUM98686.1"/>
    <property type="molecule type" value="Genomic_DNA"/>
</dbReference>
<dbReference type="PANTHER" id="PTHR47691">
    <property type="entry name" value="REGULATOR-RELATED"/>
    <property type="match status" value="1"/>
</dbReference>
<protein>
    <submittedName>
        <fullName evidence="1">Uncharacterized protein</fullName>
    </submittedName>
</protein>
<evidence type="ECO:0000313" key="2">
    <source>
        <dbReference type="Proteomes" id="UP000054241"/>
    </source>
</evidence>
<dbReference type="Gene3D" id="1.25.40.10">
    <property type="entry name" value="Tetratricopeptide repeat domain"/>
    <property type="match status" value="2"/>
</dbReference>
<organism evidence="1 2">
    <name type="scientific">Streptomyces cellostaticus</name>
    <dbReference type="NCBI Taxonomy" id="67285"/>
    <lineage>
        <taxon>Bacteria</taxon>
        <taxon>Bacillati</taxon>
        <taxon>Actinomycetota</taxon>
        <taxon>Actinomycetes</taxon>
        <taxon>Kitasatosporales</taxon>
        <taxon>Streptomycetaceae</taxon>
        <taxon>Streptomyces</taxon>
    </lineage>
</organism>
<dbReference type="SUPFAM" id="SSF52540">
    <property type="entry name" value="P-loop containing nucleoside triphosphate hydrolases"/>
    <property type="match status" value="1"/>
</dbReference>
<dbReference type="OrthoDB" id="3349744at2"/>
<comment type="caution">
    <text evidence="1">The sequence shown here is derived from an EMBL/GenBank/DDBJ whole genome shotgun (WGS) entry which is preliminary data.</text>
</comment>
<evidence type="ECO:0000313" key="1">
    <source>
        <dbReference type="EMBL" id="KUM98686.1"/>
    </source>
</evidence>
<dbReference type="AlphaFoldDB" id="A0A101NSY8"/>
<dbReference type="Pfam" id="PF13374">
    <property type="entry name" value="TPR_10"/>
    <property type="match status" value="1"/>
</dbReference>
<dbReference type="Proteomes" id="UP000054241">
    <property type="component" value="Unassembled WGS sequence"/>
</dbReference>
<dbReference type="PANTHER" id="PTHR47691:SF3">
    <property type="entry name" value="HTH-TYPE TRANSCRIPTIONAL REGULATOR RV0890C-RELATED"/>
    <property type="match status" value="1"/>
</dbReference>
<dbReference type="SUPFAM" id="SSF48452">
    <property type="entry name" value="TPR-like"/>
    <property type="match status" value="1"/>
</dbReference>
<proteinExistence type="predicted"/>